<protein>
    <submittedName>
        <fullName evidence="2">Thiol:disulfide interchange protein DsbC</fullName>
    </submittedName>
</protein>
<dbReference type="InterPro" id="IPR041737">
    <property type="entry name" value="SoxW"/>
</dbReference>
<dbReference type="Gene3D" id="3.40.30.10">
    <property type="entry name" value="Glutaredoxin"/>
    <property type="match status" value="1"/>
</dbReference>
<dbReference type="EMBL" id="UAWL01000006">
    <property type="protein sequence ID" value="SQB99485.1"/>
    <property type="molecule type" value="Genomic_DNA"/>
</dbReference>
<dbReference type="CDD" id="cd02951">
    <property type="entry name" value="SoxW"/>
    <property type="match status" value="1"/>
</dbReference>
<evidence type="ECO:0000313" key="3">
    <source>
        <dbReference type="Proteomes" id="UP000250166"/>
    </source>
</evidence>
<feature type="domain" description="Thioredoxin-like fold" evidence="1">
    <location>
        <begin position="69"/>
        <end position="177"/>
    </location>
</feature>
<dbReference type="InterPro" id="IPR012336">
    <property type="entry name" value="Thioredoxin-like_fold"/>
</dbReference>
<evidence type="ECO:0000313" key="2">
    <source>
        <dbReference type="EMBL" id="SQB99485.1"/>
    </source>
</evidence>
<reference evidence="2 3" key="1">
    <citation type="submission" date="2018-06" db="EMBL/GenBank/DDBJ databases">
        <authorList>
            <consortium name="Pathogen Informatics"/>
            <person name="Doyle S."/>
        </authorList>
    </citation>
    <scope>NUCLEOTIDE SEQUENCE [LARGE SCALE GENOMIC DNA]</scope>
    <source>
        <strain evidence="2 3">NCTC13102</strain>
    </source>
</reference>
<evidence type="ECO:0000259" key="1">
    <source>
        <dbReference type="Pfam" id="PF13098"/>
    </source>
</evidence>
<dbReference type="SUPFAM" id="SSF52833">
    <property type="entry name" value="Thioredoxin-like"/>
    <property type="match status" value="1"/>
</dbReference>
<name>A0A2X3BTJ0_9HELI</name>
<dbReference type="AlphaFoldDB" id="A0A2X3BTJ0"/>
<dbReference type="Proteomes" id="UP000250166">
    <property type="component" value="Unassembled WGS sequence"/>
</dbReference>
<gene>
    <name evidence="2" type="ORF">NCTC13102_01810</name>
</gene>
<sequence>MQIMQIWYKNFVVGILLVMIILASGCKDEKISQDSISTSEATLNTQANDLDKKSYAGLEDVFQDTSTLESKNKYMMFVFGANGCQYCERLKEDIKNNQELKDYIKDHFSAYYINLSYSKLHTFKIPIQKKEYELTTRQLAEIYNILPTPTIVFSNADGKTILSYPSYLPPQQFFALLRFISEGEWQKAQGDEAKLKSLLQKYLTPQS</sequence>
<proteinExistence type="predicted"/>
<dbReference type="InterPro" id="IPR036249">
    <property type="entry name" value="Thioredoxin-like_sf"/>
</dbReference>
<dbReference type="Pfam" id="PF13098">
    <property type="entry name" value="Thioredoxin_2"/>
    <property type="match status" value="1"/>
</dbReference>
<accession>A0A2X3BTJ0</accession>
<dbReference type="RefSeq" id="WP_023949673.1">
    <property type="nucleotide sequence ID" value="NZ_JAERIV010000013.1"/>
</dbReference>
<organism evidence="2 3">
    <name type="scientific">Helicobacter fennelliae</name>
    <dbReference type="NCBI Taxonomy" id="215"/>
    <lineage>
        <taxon>Bacteria</taxon>
        <taxon>Pseudomonadati</taxon>
        <taxon>Campylobacterota</taxon>
        <taxon>Epsilonproteobacteria</taxon>
        <taxon>Campylobacterales</taxon>
        <taxon>Helicobacteraceae</taxon>
        <taxon>Helicobacter</taxon>
    </lineage>
</organism>